<organism evidence="1 2">
    <name type="scientific">Cylindrotheca closterium</name>
    <dbReference type="NCBI Taxonomy" id="2856"/>
    <lineage>
        <taxon>Eukaryota</taxon>
        <taxon>Sar</taxon>
        <taxon>Stramenopiles</taxon>
        <taxon>Ochrophyta</taxon>
        <taxon>Bacillariophyta</taxon>
        <taxon>Bacillariophyceae</taxon>
        <taxon>Bacillariophycidae</taxon>
        <taxon>Bacillariales</taxon>
        <taxon>Bacillariaceae</taxon>
        <taxon>Cylindrotheca</taxon>
    </lineage>
</organism>
<name>A0AAD2CJH3_9STRA</name>
<sequence>MAMNRQHRKKKALYSFEQARRMARQHGFESKEEFLDYDCPGAYQLPKNPDEIWTAEWRGWRDFLGICWGFEEGRSIAQSLKVDSMEFYLKLFDEKKINESDPASLLPYRPDLQYKKEWRGWDDWLNGNKYGSKLHR</sequence>
<keyword evidence="2" id="KW-1185">Reference proteome</keyword>
<accession>A0AAD2CJH3</accession>
<reference evidence="1" key="1">
    <citation type="submission" date="2023-08" db="EMBL/GenBank/DDBJ databases">
        <authorList>
            <person name="Audoor S."/>
            <person name="Bilcke G."/>
        </authorList>
    </citation>
    <scope>NUCLEOTIDE SEQUENCE</scope>
</reference>
<evidence type="ECO:0000313" key="2">
    <source>
        <dbReference type="Proteomes" id="UP001295423"/>
    </source>
</evidence>
<dbReference type="EMBL" id="CAKOGP040000557">
    <property type="protein sequence ID" value="CAJ1936407.1"/>
    <property type="molecule type" value="Genomic_DNA"/>
</dbReference>
<dbReference type="AlphaFoldDB" id="A0AAD2CJH3"/>
<gene>
    <name evidence="1" type="ORF">CYCCA115_LOCUS5176</name>
</gene>
<comment type="caution">
    <text evidence="1">The sequence shown here is derived from an EMBL/GenBank/DDBJ whole genome shotgun (WGS) entry which is preliminary data.</text>
</comment>
<dbReference type="Proteomes" id="UP001295423">
    <property type="component" value="Unassembled WGS sequence"/>
</dbReference>
<protein>
    <submittedName>
        <fullName evidence="1">Uncharacterized protein</fullName>
    </submittedName>
</protein>
<proteinExistence type="predicted"/>
<evidence type="ECO:0000313" key="1">
    <source>
        <dbReference type="EMBL" id="CAJ1936407.1"/>
    </source>
</evidence>